<dbReference type="GeneID" id="35592859"/>
<feature type="domain" description="Blue (type 1) copper" evidence="9">
    <location>
        <begin position="119"/>
        <end position="204"/>
    </location>
</feature>
<dbReference type="AlphaFoldDB" id="A0A2I8VK82"/>
<feature type="compositionally biased region" description="Low complexity" evidence="8">
    <location>
        <begin position="28"/>
        <end position="42"/>
    </location>
</feature>
<keyword evidence="2" id="KW-0813">Transport</keyword>
<feature type="region of interest" description="Disordered" evidence="8">
    <location>
        <begin position="28"/>
        <end position="90"/>
    </location>
</feature>
<dbReference type="GO" id="GO:0005507">
    <property type="term" value="F:copper ion binding"/>
    <property type="evidence" value="ECO:0007669"/>
    <property type="project" value="InterPro"/>
</dbReference>
<protein>
    <submittedName>
        <fullName evidence="10">Halocyanin domain-containing protein</fullName>
    </submittedName>
</protein>
<evidence type="ECO:0000256" key="6">
    <source>
        <dbReference type="ARBA" id="ARBA00023008"/>
    </source>
</evidence>
<gene>
    <name evidence="10" type="ORF">C2R22_12170</name>
</gene>
<reference evidence="10 11" key="1">
    <citation type="submission" date="2018-01" db="EMBL/GenBank/DDBJ databases">
        <title>Complete genome sequence of Salinigranum rubrum GX10T, an extremely halophilic archaeon isolated from a marine solar saltern.</title>
        <authorList>
            <person name="Han S."/>
        </authorList>
    </citation>
    <scope>NUCLEOTIDE SEQUENCE [LARGE SCALE GENOMIC DNA]</scope>
    <source>
        <strain evidence="10 11">GX10</strain>
    </source>
</reference>
<dbReference type="RefSeq" id="WP_103425993.1">
    <property type="nucleotide sequence ID" value="NZ_CP026309.1"/>
</dbReference>
<organism evidence="10 11">
    <name type="scientific">Salinigranum rubrum</name>
    <dbReference type="NCBI Taxonomy" id="755307"/>
    <lineage>
        <taxon>Archaea</taxon>
        <taxon>Methanobacteriati</taxon>
        <taxon>Methanobacteriota</taxon>
        <taxon>Stenosarchaea group</taxon>
        <taxon>Halobacteria</taxon>
        <taxon>Halobacteriales</taxon>
        <taxon>Haloferacaceae</taxon>
        <taxon>Salinigranum</taxon>
    </lineage>
</organism>
<dbReference type="PANTHER" id="PTHR36507:SF1">
    <property type="entry name" value="BLL1555 PROTEIN"/>
    <property type="match status" value="1"/>
</dbReference>
<dbReference type="Proteomes" id="UP000236584">
    <property type="component" value="Chromosome"/>
</dbReference>
<feature type="binding site" evidence="7">
    <location>
        <position position="192"/>
    </location>
    <ligand>
        <name>Cu cation</name>
        <dbReference type="ChEBI" id="CHEBI:23378"/>
    </ligand>
</feature>
<feature type="binding site" evidence="7">
    <location>
        <position position="154"/>
    </location>
    <ligand>
        <name>Cu cation</name>
        <dbReference type="ChEBI" id="CHEBI:23378"/>
    </ligand>
</feature>
<feature type="compositionally biased region" description="Low complexity" evidence="8">
    <location>
        <begin position="50"/>
        <end position="90"/>
    </location>
</feature>
<dbReference type="NCBIfam" id="TIGR03102">
    <property type="entry name" value="halo_cynanin"/>
    <property type="match status" value="1"/>
</dbReference>
<comment type="cofactor">
    <cofactor evidence="7">
        <name>Cu cation</name>
        <dbReference type="ChEBI" id="CHEBI:23378"/>
    </cofactor>
    <text evidence="7">Binds 1 copper ion per subunit.</text>
</comment>
<dbReference type="PROSITE" id="PS51318">
    <property type="entry name" value="TAT"/>
    <property type="match status" value="1"/>
</dbReference>
<dbReference type="InterPro" id="IPR017533">
    <property type="entry name" value="Halocyanin"/>
</dbReference>
<evidence type="ECO:0000256" key="5">
    <source>
        <dbReference type="ARBA" id="ARBA00022982"/>
    </source>
</evidence>
<dbReference type="Pfam" id="PF00127">
    <property type="entry name" value="Copper-bind"/>
    <property type="match status" value="1"/>
</dbReference>
<proteinExistence type="predicted"/>
<evidence type="ECO:0000313" key="11">
    <source>
        <dbReference type="Proteomes" id="UP000236584"/>
    </source>
</evidence>
<keyword evidence="4" id="KW-0574">Periplasm</keyword>
<evidence type="ECO:0000256" key="8">
    <source>
        <dbReference type="SAM" id="MobiDB-lite"/>
    </source>
</evidence>
<dbReference type="OrthoDB" id="11836at2157"/>
<dbReference type="GO" id="GO:0042597">
    <property type="term" value="C:periplasmic space"/>
    <property type="evidence" value="ECO:0007669"/>
    <property type="project" value="UniProtKB-SubCell"/>
</dbReference>
<evidence type="ECO:0000313" key="10">
    <source>
        <dbReference type="EMBL" id="AUV82304.1"/>
    </source>
</evidence>
<keyword evidence="5" id="KW-0249">Electron transport</keyword>
<dbReference type="PRINTS" id="PR00155">
    <property type="entry name" value="AMICYANIN"/>
</dbReference>
<evidence type="ECO:0000256" key="4">
    <source>
        <dbReference type="ARBA" id="ARBA00022764"/>
    </source>
</evidence>
<name>A0A2I8VK82_9EURY</name>
<comment type="subcellular location">
    <subcellularLocation>
        <location evidence="1">Periplasm</location>
    </subcellularLocation>
</comment>
<dbReference type="InterPro" id="IPR000923">
    <property type="entry name" value="BlueCu_1"/>
</dbReference>
<dbReference type="PROSITE" id="PS51257">
    <property type="entry name" value="PROKAR_LIPOPROTEIN"/>
    <property type="match status" value="1"/>
</dbReference>
<feature type="binding site" evidence="7">
    <location>
        <position position="189"/>
    </location>
    <ligand>
        <name>Cu cation</name>
        <dbReference type="ChEBI" id="CHEBI:23378"/>
    </ligand>
</feature>
<evidence type="ECO:0000256" key="7">
    <source>
        <dbReference type="PIRSR" id="PIRSR602386-1"/>
    </source>
</evidence>
<evidence type="ECO:0000256" key="1">
    <source>
        <dbReference type="ARBA" id="ARBA00004418"/>
    </source>
</evidence>
<dbReference type="InterPro" id="IPR008972">
    <property type="entry name" value="Cupredoxin"/>
</dbReference>
<keyword evidence="11" id="KW-1185">Reference proteome</keyword>
<dbReference type="EMBL" id="CP026309">
    <property type="protein sequence ID" value="AUV82304.1"/>
    <property type="molecule type" value="Genomic_DNA"/>
</dbReference>
<keyword evidence="3 7" id="KW-0479">Metal-binding</keyword>
<dbReference type="SUPFAM" id="SSF49503">
    <property type="entry name" value="Cupredoxins"/>
    <property type="match status" value="1"/>
</dbReference>
<evidence type="ECO:0000259" key="9">
    <source>
        <dbReference type="Pfam" id="PF00127"/>
    </source>
</evidence>
<dbReference type="InterPro" id="IPR006311">
    <property type="entry name" value="TAT_signal"/>
</dbReference>
<dbReference type="Gene3D" id="2.60.40.420">
    <property type="entry name" value="Cupredoxins - blue copper proteins"/>
    <property type="match status" value="1"/>
</dbReference>
<dbReference type="InterPro" id="IPR052721">
    <property type="entry name" value="ET_Amicyanin"/>
</dbReference>
<dbReference type="InterPro" id="IPR002386">
    <property type="entry name" value="Amicyanin/Pseudoazurin"/>
</dbReference>
<dbReference type="CDD" id="cd04220">
    <property type="entry name" value="Halocyanin"/>
    <property type="match status" value="1"/>
</dbReference>
<feature type="binding site" evidence="7">
    <location>
        <position position="197"/>
    </location>
    <ligand>
        <name>Cu cation</name>
        <dbReference type="ChEBI" id="CHEBI:23378"/>
    </ligand>
</feature>
<dbReference type="KEGG" id="srub:C2R22_12170"/>
<evidence type="ECO:0000256" key="2">
    <source>
        <dbReference type="ARBA" id="ARBA00022448"/>
    </source>
</evidence>
<evidence type="ECO:0000256" key="3">
    <source>
        <dbReference type="ARBA" id="ARBA00022723"/>
    </source>
</evidence>
<keyword evidence="6 7" id="KW-0186">Copper</keyword>
<dbReference type="PANTHER" id="PTHR36507">
    <property type="entry name" value="BLL1555 PROTEIN"/>
    <property type="match status" value="1"/>
</dbReference>
<dbReference type="GO" id="GO:0009055">
    <property type="term" value="F:electron transfer activity"/>
    <property type="evidence" value="ECO:0007669"/>
    <property type="project" value="InterPro"/>
</dbReference>
<accession>A0A2I8VK82</accession>
<sequence>MSRTRLVTTDRRTVLKTLGVAAAGTLAGCAGSASSGDSAESSGGDGGDTAGTTGTPTATDGSGGADSTPDSGSSDGATTGDDSGSGAGSSVSFDGWFDGVANFDGVSDRTGQSEVAVTVGAEGNGGAYAFAPAAVRVSPGTTVVWTWTGEGASHDVVAEDGRFESELVAEEDHTFSHTFEGSGTVKYACTPHRALGMKGAVVVEG</sequence>